<organism evidence="1 2">
    <name type="scientific">Cohnella rhizosphaerae</name>
    <dbReference type="NCBI Taxonomy" id="1457232"/>
    <lineage>
        <taxon>Bacteria</taxon>
        <taxon>Bacillati</taxon>
        <taxon>Bacillota</taxon>
        <taxon>Bacilli</taxon>
        <taxon>Bacillales</taxon>
        <taxon>Paenibacillaceae</taxon>
        <taxon>Cohnella</taxon>
    </lineage>
</organism>
<reference evidence="1" key="1">
    <citation type="submission" date="2022-10" db="EMBL/GenBank/DDBJ databases">
        <title>Comparative genomic analysis of Cohnella hashimotonis sp. nov., isolated from the International Space Station.</title>
        <authorList>
            <person name="Simpson A."/>
            <person name="Venkateswaran K."/>
        </authorList>
    </citation>
    <scope>NUCLEOTIDE SEQUENCE</scope>
    <source>
        <strain evidence="1">DSM 28161</strain>
    </source>
</reference>
<name>A0A9X4KZL2_9BACL</name>
<evidence type="ECO:0000313" key="2">
    <source>
        <dbReference type="Proteomes" id="UP001153404"/>
    </source>
</evidence>
<gene>
    <name evidence="1" type="ORF">OMP40_36420</name>
</gene>
<accession>A0A9X4KZL2</accession>
<protein>
    <submittedName>
        <fullName evidence="1">Uncharacterized protein</fullName>
    </submittedName>
</protein>
<evidence type="ECO:0000313" key="1">
    <source>
        <dbReference type="EMBL" id="MDG0814155.1"/>
    </source>
</evidence>
<dbReference type="Proteomes" id="UP001153404">
    <property type="component" value="Unassembled WGS sequence"/>
</dbReference>
<keyword evidence="2" id="KW-1185">Reference proteome</keyword>
<dbReference type="EMBL" id="JAPDIA010000009">
    <property type="protein sequence ID" value="MDG0814155.1"/>
    <property type="molecule type" value="Genomic_DNA"/>
</dbReference>
<sequence length="1638" mass="169740">MYSILQPVRISRAGREICRAASPIWARGLFTATVSQAFTLNDTLTITVTWPNATIEPSDISIGTVAPVKGAAIEDGTNSFAHATAVVTWSTNGTSFNPASGVFAPGTTYFTKYEITADAGYAFDTTSRIYNDGAKSLASRIFNLGTSFLAGANVSTKVRAGDTLTVFVMWNTTATATGQTIIEAGDIRIGTAAPAPSVLAANGTNTFNHATVDYIEWFDQSVYFDEGTASFVSGKTYKSSYAILPANGYAFDTPFAYTKGQSRDLSSRISNLGTGTFYVYGYDEGLLIEVTWPQTGLIVPADLSIGTVAPLPAASMADGANTFGHAAASIKWSADNGATFDTASGAFAYETTYQTQYVITAASGYFFDAAAGAYEAGGAKALTSRMANLGSGTYTAVVSGASKDTLTITVTWPKTASAPQTTIAASGLSIGTAAPATGSPVADGANSFAHASASVSWSADNGASYAAASGTFAPGRAYKSKYVLTADAGYIFDATAGAYDGIAVANLGAGSFAAVVSTTSTANDTLTITVTWPATAVAAIAASDLSIGTVAPASGEQVADGTNAFDHASAVVAWSSDGGVNYAAASGVFDPNTVYKTKYVLTAASGYAFQTAANAYDDVSVAHIGGGSLSASVSTAVTANDTLTIVVTWPVTGPATIAAADLSIGTAAPVTGAAQANGTNTFAHGSAVVAWSGDGGATYAAASGTFAPMTAYKTKYVLTAAAGYVFDSTAGVYNKNGARDLSARIASLGTGTFAATVSTTTAANDTLTLIVSWPVTNAIKILPSDLTIGTLAPVTGAAQANGSSTFAHATASIAWSADNGASYQPASGLYALGTSYKTRYVLTAASGYQFDTTAGAYAAIGIANLGAGTFTAQVSTTSAANDTLTIVVSWPATAISDTLKLVSSNATDFQAYSGSTIIPEQGLTAAAEEDYTLTLVNRSIDSSDPSAPLVAAVVGSLRVIDDQGNNVLKGIQKVSSGVAQNHPWSLKLTIGKNTSASVRNLKIMVVSGTGRRVDIRNLIGFASPTLEYAILPNPKSAFPYEYGNYYYFETGDRVSMKTSSFGLIPAGVQLVGKQTSKTTPVTNTLFDTTNYQFGYTFTMPNEPAFLSVTSTDGKAAHDILVKSTISGAVSPSLSGGSTFVKATGGKPATDHSGDIVTVDLGSYNTRIYKVKGIEVRSELLNVTLPVTANGNGTYSFAMPFTDAIVTVLVDRIVSNPLQTEIVNNASAQVDLNLDTYYPGDALQVQIANTDPTKFVASIQVWRVIEGGSIRLKQGKPADPYASQIVFGTTPYPSDSELTAGATLKVVVQFGEVTVPVSTNSAAQFSNYPAQVRLNEAIKFSFAPPADTSKIYSPAIKLHDAVTNTSNVYPCTYVKSDPQDQTKSVYTCPAVTKSRIDSVELLYDSVDAGSPTSGAAKLRNISSIAPNSRLAGVFKTIVVFGANMDGKGQVYIGTSPNPTLPAALVNVTAASLVINVPASMLSSTEDVTYYVSANGVQRSITIASAQNLSHTEFGYMAIVSNAQFNHSVLVAESEKALNQQLGNRKALMTLKGSFKSNANRFGEYNFSGTTIVNGGLTSYLPTADSKLRVFDSGGRRRLDHDGRRQSDRGHVQPAEGLRRLDRAGKGHRVRGRVCEGLGR</sequence>
<comment type="caution">
    <text evidence="1">The sequence shown here is derived from an EMBL/GenBank/DDBJ whole genome shotgun (WGS) entry which is preliminary data.</text>
</comment>
<proteinExistence type="predicted"/>
<dbReference type="RefSeq" id="WP_277538852.1">
    <property type="nucleotide sequence ID" value="NZ_JAPDIA010000009.1"/>
</dbReference>